<dbReference type="SUPFAM" id="SSF56801">
    <property type="entry name" value="Acetyl-CoA synthetase-like"/>
    <property type="match status" value="1"/>
</dbReference>
<dbReference type="GO" id="GO:0005737">
    <property type="term" value="C:cytoplasm"/>
    <property type="evidence" value="ECO:0007669"/>
    <property type="project" value="TreeGrafter"/>
</dbReference>
<reference evidence="3" key="1">
    <citation type="submission" date="2021-01" db="EMBL/GenBank/DDBJ databases">
        <title>Whole genome shotgun sequence of Virgisporangium aurantiacum NBRC 16421.</title>
        <authorList>
            <person name="Komaki H."/>
            <person name="Tamura T."/>
        </authorList>
    </citation>
    <scope>NUCLEOTIDE SEQUENCE</scope>
    <source>
        <strain evidence="3">NBRC 16421</strain>
    </source>
</reference>
<feature type="domain" description="AMP-dependent synthetase/ligase" evidence="1">
    <location>
        <begin position="9"/>
        <end position="365"/>
    </location>
</feature>
<comment type="caution">
    <text evidence="3">The sequence shown here is derived from an EMBL/GenBank/DDBJ whole genome shotgun (WGS) entry which is preliminary data.</text>
</comment>
<dbReference type="PANTHER" id="PTHR45527">
    <property type="entry name" value="NONRIBOSOMAL PEPTIDE SYNTHETASE"/>
    <property type="match status" value="1"/>
</dbReference>
<dbReference type="Pfam" id="PF00501">
    <property type="entry name" value="AMP-binding"/>
    <property type="match status" value="1"/>
</dbReference>
<dbReference type="InterPro" id="IPR025110">
    <property type="entry name" value="AMP-bd_C"/>
</dbReference>
<evidence type="ECO:0000313" key="3">
    <source>
        <dbReference type="EMBL" id="GIJ60109.1"/>
    </source>
</evidence>
<dbReference type="Gene3D" id="3.30.300.30">
    <property type="match status" value="1"/>
</dbReference>
<accession>A0A8J3Z9L3</accession>
<dbReference type="EMBL" id="BOPG01000050">
    <property type="protein sequence ID" value="GIJ60109.1"/>
    <property type="molecule type" value="Genomic_DNA"/>
</dbReference>
<sequence>MTGSVFSRLRRSAERHADLPALEVDGRVWTYGGLFALADRLAAAVSAAAPGCRRVGLLTNRGLAGYVGYLAALRCGAAAVPLSPAAPAARNRWICASAAVEVVVADGSGDLDAVLAGTGTPRLVLSGDWPDRLPAGRITAVRATGDDLAYLMSTSGSTGTPKCVPVRHRHVLPFLDFALRQRPVGPGDRFAQNFELTFDLCSYNLFVAWTAGATVVSTTTRDVLSPAAFVTAHRITHWYSVPSVVSLADRLDAVPAGSMPSLRYSLFCGEPLTVDQARTWAAAAPASELWNIYGPTELVMTCAEYRLPRDTGRWPATTNGTVPIGAVYPHLDGVLLAADGAVSTVEGSADGELCVRGPQRFDGYLDPSADAGRFVEVRDGRAVDVTGPVRREHWYRTGDVVRVEPSGYLVHHGRVDHQVKIRGHRVELAEIEAVLRTHPAVRESVVLAVPAVDGDVDLHAWFAGPDADPHGLADTVAAHLPDHMRPHAYHHRDPLPRNANGKVDRALLLTEATGGVHNG</sequence>
<dbReference type="Proteomes" id="UP000612585">
    <property type="component" value="Unassembled WGS sequence"/>
</dbReference>
<dbReference type="PANTHER" id="PTHR45527:SF1">
    <property type="entry name" value="FATTY ACID SYNTHASE"/>
    <property type="match status" value="1"/>
</dbReference>
<dbReference type="AlphaFoldDB" id="A0A8J3Z9L3"/>
<name>A0A8J3Z9L3_9ACTN</name>
<dbReference type="GO" id="GO:0044550">
    <property type="term" value="P:secondary metabolite biosynthetic process"/>
    <property type="evidence" value="ECO:0007669"/>
    <property type="project" value="TreeGrafter"/>
</dbReference>
<dbReference type="GO" id="GO:0031177">
    <property type="term" value="F:phosphopantetheine binding"/>
    <property type="evidence" value="ECO:0007669"/>
    <property type="project" value="TreeGrafter"/>
</dbReference>
<proteinExistence type="predicted"/>
<evidence type="ECO:0000259" key="2">
    <source>
        <dbReference type="Pfam" id="PF13193"/>
    </source>
</evidence>
<dbReference type="Pfam" id="PF13193">
    <property type="entry name" value="AMP-binding_C"/>
    <property type="match status" value="1"/>
</dbReference>
<keyword evidence="4" id="KW-1185">Reference proteome</keyword>
<dbReference type="InterPro" id="IPR045851">
    <property type="entry name" value="AMP-bd_C_sf"/>
</dbReference>
<dbReference type="Gene3D" id="3.40.50.12780">
    <property type="entry name" value="N-terminal domain of ligase-like"/>
    <property type="match status" value="1"/>
</dbReference>
<dbReference type="InterPro" id="IPR042099">
    <property type="entry name" value="ANL_N_sf"/>
</dbReference>
<evidence type="ECO:0000313" key="4">
    <source>
        <dbReference type="Proteomes" id="UP000612585"/>
    </source>
</evidence>
<dbReference type="InterPro" id="IPR000873">
    <property type="entry name" value="AMP-dep_synth/lig_dom"/>
</dbReference>
<organism evidence="3 4">
    <name type="scientific">Virgisporangium aurantiacum</name>
    <dbReference type="NCBI Taxonomy" id="175570"/>
    <lineage>
        <taxon>Bacteria</taxon>
        <taxon>Bacillati</taxon>
        <taxon>Actinomycetota</taxon>
        <taxon>Actinomycetes</taxon>
        <taxon>Micromonosporales</taxon>
        <taxon>Micromonosporaceae</taxon>
        <taxon>Virgisporangium</taxon>
    </lineage>
</organism>
<evidence type="ECO:0000259" key="1">
    <source>
        <dbReference type="Pfam" id="PF00501"/>
    </source>
</evidence>
<protein>
    <submittedName>
        <fullName evidence="3">Amino acid adenylation protein</fullName>
    </submittedName>
</protein>
<dbReference type="GO" id="GO:0043041">
    <property type="term" value="P:amino acid activation for nonribosomal peptide biosynthetic process"/>
    <property type="evidence" value="ECO:0007669"/>
    <property type="project" value="TreeGrafter"/>
</dbReference>
<dbReference type="RefSeq" id="WP_204003952.1">
    <property type="nucleotide sequence ID" value="NZ_BOPG01000050.1"/>
</dbReference>
<feature type="domain" description="AMP-binding enzyme C-terminal" evidence="2">
    <location>
        <begin position="430"/>
        <end position="502"/>
    </location>
</feature>
<gene>
    <name evidence="3" type="ORF">Vau01_076250</name>
</gene>